<proteinExistence type="predicted"/>
<name>A0AAV2SY52_MEGNR</name>
<organism evidence="1 2">
    <name type="scientific">Meganyctiphanes norvegica</name>
    <name type="common">Northern krill</name>
    <name type="synonym">Thysanopoda norvegica</name>
    <dbReference type="NCBI Taxonomy" id="48144"/>
    <lineage>
        <taxon>Eukaryota</taxon>
        <taxon>Metazoa</taxon>
        <taxon>Ecdysozoa</taxon>
        <taxon>Arthropoda</taxon>
        <taxon>Crustacea</taxon>
        <taxon>Multicrustacea</taxon>
        <taxon>Malacostraca</taxon>
        <taxon>Eumalacostraca</taxon>
        <taxon>Eucarida</taxon>
        <taxon>Euphausiacea</taxon>
        <taxon>Euphausiidae</taxon>
        <taxon>Meganyctiphanes</taxon>
    </lineage>
</organism>
<dbReference type="Proteomes" id="UP001497623">
    <property type="component" value="Unassembled WGS sequence"/>
</dbReference>
<evidence type="ECO:0000313" key="2">
    <source>
        <dbReference type="Proteomes" id="UP001497623"/>
    </source>
</evidence>
<gene>
    <name evidence="1" type="ORF">MNOR_LOCUS41866</name>
</gene>
<evidence type="ECO:0000313" key="1">
    <source>
        <dbReference type="EMBL" id="CAL4252628.1"/>
    </source>
</evidence>
<keyword evidence="2" id="KW-1185">Reference proteome</keyword>
<dbReference type="EMBL" id="CAXKWB010175837">
    <property type="protein sequence ID" value="CAL4252628.1"/>
    <property type="molecule type" value="Genomic_DNA"/>
</dbReference>
<comment type="caution">
    <text evidence="1">The sequence shown here is derived from an EMBL/GenBank/DDBJ whole genome shotgun (WGS) entry which is preliminary data.</text>
</comment>
<protein>
    <submittedName>
        <fullName evidence="1">Uncharacterized protein</fullName>
    </submittedName>
</protein>
<sequence>MKNELSGIFLVNFSDLHKKSFLIGFMRIFCKSGNFIKKNPETSFFIRFQSFLDQIVWKSFGLKKKLKKKKKKTYKNCHFWQFFIKIDPFSSPPPPPGHAPYFLGIK</sequence>
<dbReference type="AlphaFoldDB" id="A0AAV2SY52"/>
<reference evidence="1 2" key="1">
    <citation type="submission" date="2024-05" db="EMBL/GenBank/DDBJ databases">
        <authorList>
            <person name="Wallberg A."/>
        </authorList>
    </citation>
    <scope>NUCLEOTIDE SEQUENCE [LARGE SCALE GENOMIC DNA]</scope>
</reference>
<accession>A0AAV2SY52</accession>